<feature type="domain" description="Fe2OG dioxygenase" evidence="14">
    <location>
        <begin position="147"/>
        <end position="271"/>
    </location>
</feature>
<feature type="region of interest" description="Disordered" evidence="13">
    <location>
        <begin position="289"/>
        <end position="308"/>
    </location>
</feature>
<dbReference type="GO" id="GO:0006415">
    <property type="term" value="P:translational termination"/>
    <property type="evidence" value="ECO:0007669"/>
    <property type="project" value="EnsemblFungi"/>
</dbReference>
<keyword evidence="6" id="KW-0223">Dioxygenase</keyword>
<organism evidence="15 16">
    <name type="scientific">Endocarpon pusillum (strain Z07020 / HMAS-L-300199)</name>
    <name type="common">Lichen-forming fungus</name>
    <dbReference type="NCBI Taxonomy" id="1263415"/>
    <lineage>
        <taxon>Eukaryota</taxon>
        <taxon>Fungi</taxon>
        <taxon>Dikarya</taxon>
        <taxon>Ascomycota</taxon>
        <taxon>Pezizomycotina</taxon>
        <taxon>Eurotiomycetes</taxon>
        <taxon>Chaetothyriomycetidae</taxon>
        <taxon>Verrucariales</taxon>
        <taxon>Verrucariaceae</taxon>
        <taxon>Endocarpon</taxon>
    </lineage>
</organism>
<dbReference type="Gene3D" id="3.60.130.20">
    <property type="entry name" value="Oxoglutarate/iron-dependent oxygenase, C-terminal degradation domain"/>
    <property type="match status" value="1"/>
</dbReference>
<accession>U1HT43</accession>
<dbReference type="Pfam" id="PF13661">
    <property type="entry name" value="2OG-FeII_Oxy_4"/>
    <property type="match status" value="1"/>
</dbReference>
<dbReference type="InterPro" id="IPR051842">
    <property type="entry name" value="uS12_prolyl_hydroxylase"/>
</dbReference>
<comment type="catalytic activity">
    <reaction evidence="10">
        <text>[ribosomal protein uS12]-L-proline + 2-oxoglutarate + O2 = [ribosomal protein uS12]-(3S)-3-hydroxy-L-proline + succinate + CO2</text>
        <dbReference type="Rhea" id="RHEA:54156"/>
        <dbReference type="Rhea" id="RHEA-COMP:13816"/>
        <dbReference type="Rhea" id="RHEA-COMP:13818"/>
        <dbReference type="ChEBI" id="CHEBI:15379"/>
        <dbReference type="ChEBI" id="CHEBI:16526"/>
        <dbReference type="ChEBI" id="CHEBI:16810"/>
        <dbReference type="ChEBI" id="CHEBI:30031"/>
        <dbReference type="ChEBI" id="CHEBI:50342"/>
        <dbReference type="ChEBI" id="CHEBI:85428"/>
    </reaction>
</comment>
<evidence type="ECO:0000256" key="11">
    <source>
        <dbReference type="ARBA" id="ARBA00051966"/>
    </source>
</evidence>
<dbReference type="OrthoDB" id="430522at2759"/>
<evidence type="ECO:0000256" key="12">
    <source>
        <dbReference type="ARBA" id="ARBA00081607"/>
    </source>
</evidence>
<evidence type="ECO:0000256" key="5">
    <source>
        <dbReference type="ARBA" id="ARBA00022896"/>
    </source>
</evidence>
<evidence type="ECO:0000256" key="7">
    <source>
        <dbReference type="ARBA" id="ARBA00023002"/>
    </source>
</evidence>
<protein>
    <recommendedName>
        <fullName evidence="12">uS12 prolyl 3,4-dihydroxylase</fullName>
    </recommendedName>
</protein>
<evidence type="ECO:0000256" key="4">
    <source>
        <dbReference type="ARBA" id="ARBA00022723"/>
    </source>
</evidence>
<dbReference type="GO" id="GO:0031418">
    <property type="term" value="F:L-ascorbic acid binding"/>
    <property type="evidence" value="ECO:0007669"/>
    <property type="project" value="UniProtKB-KW"/>
</dbReference>
<feature type="region of interest" description="Disordered" evidence="13">
    <location>
        <begin position="578"/>
        <end position="602"/>
    </location>
</feature>
<dbReference type="GO" id="GO:0006450">
    <property type="term" value="P:regulation of translational fidelity"/>
    <property type="evidence" value="ECO:0007669"/>
    <property type="project" value="EnsemblFungi"/>
</dbReference>
<dbReference type="InterPro" id="IPR043044">
    <property type="entry name" value="TPA1/Ofd1_C"/>
</dbReference>
<evidence type="ECO:0000256" key="9">
    <source>
        <dbReference type="ARBA" id="ARBA00023242"/>
    </source>
</evidence>
<evidence type="ECO:0000256" key="6">
    <source>
        <dbReference type="ARBA" id="ARBA00022964"/>
    </source>
</evidence>
<evidence type="ECO:0000256" key="2">
    <source>
        <dbReference type="ARBA" id="ARBA00004123"/>
    </source>
</evidence>
<dbReference type="InterPro" id="IPR005123">
    <property type="entry name" value="Oxoglu/Fe-dep_dioxygenase_dom"/>
</dbReference>
<dbReference type="GO" id="GO:0008143">
    <property type="term" value="F:poly(A) binding"/>
    <property type="evidence" value="ECO:0007669"/>
    <property type="project" value="EnsemblFungi"/>
</dbReference>
<keyword evidence="4" id="KW-0479">Metal-binding</keyword>
<keyword evidence="16" id="KW-1185">Reference proteome</keyword>
<evidence type="ECO:0000256" key="8">
    <source>
        <dbReference type="ARBA" id="ARBA00023004"/>
    </source>
</evidence>
<dbReference type="PROSITE" id="PS51471">
    <property type="entry name" value="FE2OG_OXY"/>
    <property type="match status" value="1"/>
</dbReference>
<dbReference type="OMA" id="GWYHIPQ"/>
<dbReference type="eggNOG" id="KOG3844">
    <property type="taxonomic scope" value="Eukaryota"/>
</dbReference>
<dbReference type="GeneID" id="19236038"/>
<evidence type="ECO:0000256" key="13">
    <source>
        <dbReference type="SAM" id="MobiDB-lite"/>
    </source>
</evidence>
<gene>
    <name evidence="15" type="ORF">EPUS_00979</name>
</gene>
<dbReference type="Pfam" id="PF10637">
    <property type="entry name" value="Ofd1_CTDD"/>
    <property type="match status" value="1"/>
</dbReference>
<dbReference type="PANTHER" id="PTHR12117:SF0">
    <property type="entry name" value="PROLYL 3-HYDROXYLASE OGFOD1"/>
    <property type="match status" value="1"/>
</dbReference>
<comment type="cofactor">
    <cofactor evidence="1">
        <name>L-ascorbate</name>
        <dbReference type="ChEBI" id="CHEBI:38290"/>
    </cofactor>
</comment>
<dbReference type="SMART" id="SM00702">
    <property type="entry name" value="P4Hc"/>
    <property type="match status" value="1"/>
</dbReference>
<evidence type="ECO:0000313" key="15">
    <source>
        <dbReference type="EMBL" id="ERF73725.1"/>
    </source>
</evidence>
<dbReference type="InterPro" id="IPR039558">
    <property type="entry name" value="TPA1/OFD1_N"/>
</dbReference>
<dbReference type="GO" id="GO:0005634">
    <property type="term" value="C:nucleus"/>
    <property type="evidence" value="ECO:0007669"/>
    <property type="project" value="UniProtKB-SubCell"/>
</dbReference>
<dbReference type="GO" id="GO:0000288">
    <property type="term" value="P:nuclear-transcribed mRNA catabolic process, deadenylation-dependent decay"/>
    <property type="evidence" value="ECO:0007669"/>
    <property type="project" value="EnsemblFungi"/>
</dbReference>
<dbReference type="GO" id="GO:0008198">
    <property type="term" value="F:ferrous iron binding"/>
    <property type="evidence" value="ECO:0007669"/>
    <property type="project" value="EnsemblFungi"/>
</dbReference>
<dbReference type="GO" id="GO:0006449">
    <property type="term" value="P:regulation of translational termination"/>
    <property type="evidence" value="ECO:0007669"/>
    <property type="project" value="EnsemblFungi"/>
</dbReference>
<comment type="similarity">
    <text evidence="3">Belongs to the TPA1 family.</text>
</comment>
<comment type="subcellular location">
    <subcellularLocation>
        <location evidence="2">Nucleus</location>
    </subcellularLocation>
</comment>
<dbReference type="EMBL" id="KE720941">
    <property type="protein sequence ID" value="ERF73725.1"/>
    <property type="molecule type" value="Genomic_DNA"/>
</dbReference>
<dbReference type="InterPro" id="IPR006620">
    <property type="entry name" value="Pro_4_hyd_alph"/>
</dbReference>
<dbReference type="FunFam" id="2.60.120.620:FF:000014">
    <property type="entry name" value="Prolyl 3,4-dihydroxylase TPA1"/>
    <property type="match status" value="1"/>
</dbReference>
<evidence type="ECO:0000259" key="14">
    <source>
        <dbReference type="PROSITE" id="PS51471"/>
    </source>
</evidence>
<sequence>MKRKYEAETSTSNGDSQPFKKALLSSTHTPGIHSQFHPTLFEPKTLTTYQAAYQDSHPYRHGVIPALISDTLLRSVRTEILTHISFTPKETDIYKIQQSGDLANLDGLDSAQLADLPSLVTLRDALYSAEFRAFLEDVTGAGKLSGKKTDMAINIYTPGSYLLCHDDVIGTRRVSYILYLTDPDEPWQAEWGGGLRLYATEQKRNKRGEEVKVPLPEHVKVIPPTWGQLSFFAVQPGESFHDVEEVYHPPIGRPEEEKKRVRMAISGWYHIPQEGEDGYEEGLEQKLAEKSSLSQLQGEEADEFDEPQPQFLRFDQLDKNHAKQDLEPDQAETADDDLTLLTEADLNLLLQYISPSYLTPEMTEQLASSFGENSFLQLDRFLCDRFAGSLREFVSQHEIPDSDANTNENKCSEWRTARPPHKHRFSFKQPPLKNHGSSLTNDPSREDLPLTDLMTHLFPSIAFRKWLSIITGLTIDGDASLDILARRFSRGKDYALASAYEGENPRLEFSLGCTVSGRWQTGEAYDDDGHANGDGPSAQANVVASSANGKTINGTQDENSDAANRIEVGGEEIYMAGDDDDSSFVSEKDGASSAIKDASRKSDPAIYKHDDENDAILFTDPPAWNRFSIVLRDRGTLRFVKYISAAAEGDRWDIKGVVEAGEGGWDENEEGEEGEGVEEEEGEGVEEDEGEGDEHSYEDDYTTESDPEQDNQRYSFIEGGSICADAK</sequence>
<dbReference type="AlphaFoldDB" id="U1HT43"/>
<dbReference type="Proteomes" id="UP000019373">
    <property type="component" value="Unassembled WGS sequence"/>
</dbReference>
<dbReference type="HOGENOM" id="CLU_017005_0_0_1"/>
<dbReference type="InterPro" id="IPR019601">
    <property type="entry name" value="Oxoglutarate/Fe-dep_Oase_C"/>
</dbReference>
<evidence type="ECO:0000313" key="16">
    <source>
        <dbReference type="Proteomes" id="UP000019373"/>
    </source>
</evidence>
<dbReference type="RefSeq" id="XP_007800728.1">
    <property type="nucleotide sequence ID" value="XM_007802537.1"/>
</dbReference>
<keyword evidence="5" id="KW-0847">Vitamin C</keyword>
<reference evidence="16" key="1">
    <citation type="journal article" date="2014" name="BMC Genomics">
        <title>Genome characteristics reveal the impact of lichenization on lichen-forming fungus Endocarpon pusillum Hedwig (Verrucariales, Ascomycota).</title>
        <authorList>
            <person name="Wang Y.-Y."/>
            <person name="Liu B."/>
            <person name="Zhang X.-Y."/>
            <person name="Zhou Q.-M."/>
            <person name="Zhang T."/>
            <person name="Li H."/>
            <person name="Yu Y.-F."/>
            <person name="Zhang X.-L."/>
            <person name="Hao X.-Y."/>
            <person name="Wang M."/>
            <person name="Wang L."/>
            <person name="Wei J.-C."/>
        </authorList>
    </citation>
    <scope>NUCLEOTIDE SEQUENCE [LARGE SCALE GENOMIC DNA]</scope>
    <source>
        <strain evidence="16">Z07020 / HMAS-L-300199</strain>
    </source>
</reference>
<dbReference type="Gene3D" id="2.60.120.620">
    <property type="entry name" value="q2cbj1_9rhob like domain"/>
    <property type="match status" value="1"/>
</dbReference>
<feature type="region of interest" description="Disordered" evidence="13">
    <location>
        <begin position="421"/>
        <end position="443"/>
    </location>
</feature>
<dbReference type="PANTHER" id="PTHR12117">
    <property type="entry name" value="HISTONE ACETYLTRANSFERASE COMPLEX"/>
    <property type="match status" value="1"/>
</dbReference>
<keyword evidence="8" id="KW-0408">Iron</keyword>
<evidence type="ECO:0000256" key="3">
    <source>
        <dbReference type="ARBA" id="ARBA00007443"/>
    </source>
</evidence>
<comment type="catalytic activity">
    <reaction evidence="11">
        <text>[ribosomal protein uS12]-(3S)-3-hydroxy-L-proline + 2-oxoglutarate + O2 = [ribosomal protein uS12]-(3S)-3,4-dihydroxy-L-proline + succinate + CO2</text>
        <dbReference type="Rhea" id="RHEA:54160"/>
        <dbReference type="Rhea" id="RHEA-COMP:13817"/>
        <dbReference type="Rhea" id="RHEA-COMP:13818"/>
        <dbReference type="ChEBI" id="CHEBI:15379"/>
        <dbReference type="ChEBI" id="CHEBI:16526"/>
        <dbReference type="ChEBI" id="CHEBI:16810"/>
        <dbReference type="ChEBI" id="CHEBI:30031"/>
        <dbReference type="ChEBI" id="CHEBI:85428"/>
        <dbReference type="ChEBI" id="CHEBI:138052"/>
    </reaction>
</comment>
<keyword evidence="7" id="KW-0560">Oxidoreductase</keyword>
<feature type="region of interest" description="Disordered" evidence="13">
    <location>
        <begin position="661"/>
        <end position="727"/>
    </location>
</feature>
<feature type="compositionally biased region" description="Acidic residues" evidence="13">
    <location>
        <begin position="664"/>
        <end position="709"/>
    </location>
</feature>
<dbReference type="GO" id="GO:0005737">
    <property type="term" value="C:cytoplasm"/>
    <property type="evidence" value="ECO:0007669"/>
    <property type="project" value="TreeGrafter"/>
</dbReference>
<proteinExistence type="inferred from homology"/>
<evidence type="ECO:0000256" key="1">
    <source>
        <dbReference type="ARBA" id="ARBA00001961"/>
    </source>
</evidence>
<name>U1HT43_ENDPU</name>
<dbReference type="GO" id="GO:0031543">
    <property type="term" value="F:peptidyl-proline dioxygenase activity"/>
    <property type="evidence" value="ECO:0007669"/>
    <property type="project" value="EnsemblFungi"/>
</dbReference>
<keyword evidence="9" id="KW-0539">Nucleus</keyword>
<evidence type="ECO:0000256" key="10">
    <source>
        <dbReference type="ARBA" id="ARBA00047444"/>
    </source>
</evidence>